<proteinExistence type="predicted"/>
<dbReference type="AlphaFoldDB" id="A0AA35ZGB7"/>
<protein>
    <submittedName>
        <fullName evidence="2">Uncharacterized protein</fullName>
    </submittedName>
</protein>
<accession>A0AA35ZGB7</accession>
<evidence type="ECO:0000256" key="1">
    <source>
        <dbReference type="SAM" id="MobiDB-lite"/>
    </source>
</evidence>
<sequence>MKSNHKRSYNSSFSCSNPRSHLVPCYISITVLSHARTLFLSHAQTLDHQRSYNSSFNCLILSIRIRLHQQLIQSRTKIYLKKIRDRGRGRAHGGGGGRGQGRSFGGGRPTGPPRRGPLVVNARPSAYTIAKGDFGKCYDRCTFHREILSLCKVYVTCCFPHYIRMCFTNSSKHHSYWRRDIICKRADLGYNYGVILIPKGLIDSLRCNN</sequence>
<organism evidence="2 3">
    <name type="scientific">Lactuca saligna</name>
    <name type="common">Willowleaf lettuce</name>
    <dbReference type="NCBI Taxonomy" id="75948"/>
    <lineage>
        <taxon>Eukaryota</taxon>
        <taxon>Viridiplantae</taxon>
        <taxon>Streptophyta</taxon>
        <taxon>Embryophyta</taxon>
        <taxon>Tracheophyta</taxon>
        <taxon>Spermatophyta</taxon>
        <taxon>Magnoliopsida</taxon>
        <taxon>eudicotyledons</taxon>
        <taxon>Gunneridae</taxon>
        <taxon>Pentapetalae</taxon>
        <taxon>asterids</taxon>
        <taxon>campanulids</taxon>
        <taxon>Asterales</taxon>
        <taxon>Asteraceae</taxon>
        <taxon>Cichorioideae</taxon>
        <taxon>Cichorieae</taxon>
        <taxon>Lactucinae</taxon>
        <taxon>Lactuca</taxon>
    </lineage>
</organism>
<keyword evidence="3" id="KW-1185">Reference proteome</keyword>
<dbReference type="Proteomes" id="UP001177003">
    <property type="component" value="Chromosome 7"/>
</dbReference>
<feature type="region of interest" description="Disordered" evidence="1">
    <location>
        <begin position="86"/>
        <end position="117"/>
    </location>
</feature>
<gene>
    <name evidence="2" type="ORF">LSALG_LOCUS31164</name>
</gene>
<feature type="compositionally biased region" description="Gly residues" evidence="1">
    <location>
        <begin position="92"/>
        <end position="109"/>
    </location>
</feature>
<evidence type="ECO:0000313" key="2">
    <source>
        <dbReference type="EMBL" id="CAI9292064.1"/>
    </source>
</evidence>
<name>A0AA35ZGB7_LACSI</name>
<reference evidence="2" key="1">
    <citation type="submission" date="2023-04" db="EMBL/GenBank/DDBJ databases">
        <authorList>
            <person name="Vijverberg K."/>
            <person name="Xiong W."/>
            <person name="Schranz E."/>
        </authorList>
    </citation>
    <scope>NUCLEOTIDE SEQUENCE</scope>
</reference>
<dbReference type="EMBL" id="OX465083">
    <property type="protein sequence ID" value="CAI9292064.1"/>
    <property type="molecule type" value="Genomic_DNA"/>
</dbReference>
<evidence type="ECO:0000313" key="3">
    <source>
        <dbReference type="Proteomes" id="UP001177003"/>
    </source>
</evidence>